<organism evidence="2 3">
    <name type="scientific">Eumeta variegata</name>
    <name type="common">Bagworm moth</name>
    <name type="synonym">Eumeta japonica</name>
    <dbReference type="NCBI Taxonomy" id="151549"/>
    <lineage>
        <taxon>Eukaryota</taxon>
        <taxon>Metazoa</taxon>
        <taxon>Ecdysozoa</taxon>
        <taxon>Arthropoda</taxon>
        <taxon>Hexapoda</taxon>
        <taxon>Insecta</taxon>
        <taxon>Pterygota</taxon>
        <taxon>Neoptera</taxon>
        <taxon>Endopterygota</taxon>
        <taxon>Lepidoptera</taxon>
        <taxon>Glossata</taxon>
        <taxon>Ditrysia</taxon>
        <taxon>Tineoidea</taxon>
        <taxon>Psychidae</taxon>
        <taxon>Oiketicinae</taxon>
        <taxon>Eumeta</taxon>
    </lineage>
</organism>
<dbReference type="Proteomes" id="UP000299102">
    <property type="component" value="Unassembled WGS sequence"/>
</dbReference>
<protein>
    <submittedName>
        <fullName evidence="2">Uncharacterized protein</fullName>
    </submittedName>
</protein>
<dbReference type="AlphaFoldDB" id="A0A4C1UKG5"/>
<keyword evidence="3" id="KW-1185">Reference proteome</keyword>
<feature type="region of interest" description="Disordered" evidence="1">
    <location>
        <begin position="1"/>
        <end position="55"/>
    </location>
</feature>
<evidence type="ECO:0000313" key="3">
    <source>
        <dbReference type="Proteomes" id="UP000299102"/>
    </source>
</evidence>
<proteinExistence type="predicted"/>
<gene>
    <name evidence="2" type="ORF">EVAR_85968_1</name>
</gene>
<sequence length="85" mass="8721">MPPLPPRRLREGGATSIGLSSKGPTEIGGAARRDVTASSSAATGGSHRLLGRSLSFNPKNEPDIVFLTSAAPESGRRPARGDILA</sequence>
<feature type="compositionally biased region" description="Low complexity" evidence="1">
    <location>
        <begin position="36"/>
        <end position="46"/>
    </location>
</feature>
<name>A0A4C1UKG5_EUMVA</name>
<evidence type="ECO:0000256" key="1">
    <source>
        <dbReference type="SAM" id="MobiDB-lite"/>
    </source>
</evidence>
<reference evidence="2 3" key="1">
    <citation type="journal article" date="2019" name="Commun. Biol.">
        <title>The bagworm genome reveals a unique fibroin gene that provides high tensile strength.</title>
        <authorList>
            <person name="Kono N."/>
            <person name="Nakamura H."/>
            <person name="Ohtoshi R."/>
            <person name="Tomita M."/>
            <person name="Numata K."/>
            <person name="Arakawa K."/>
        </authorList>
    </citation>
    <scope>NUCLEOTIDE SEQUENCE [LARGE SCALE GENOMIC DNA]</scope>
</reference>
<comment type="caution">
    <text evidence="2">The sequence shown here is derived from an EMBL/GenBank/DDBJ whole genome shotgun (WGS) entry which is preliminary data.</text>
</comment>
<dbReference type="EMBL" id="BGZK01000181">
    <property type="protein sequence ID" value="GBP26466.1"/>
    <property type="molecule type" value="Genomic_DNA"/>
</dbReference>
<accession>A0A4C1UKG5</accession>
<evidence type="ECO:0000313" key="2">
    <source>
        <dbReference type="EMBL" id="GBP26466.1"/>
    </source>
</evidence>